<name>A0A6N3ED07_9ACTN</name>
<accession>A0A6N3ED07</accession>
<evidence type="ECO:0000313" key="1">
    <source>
        <dbReference type="EMBL" id="VYU35567.1"/>
    </source>
</evidence>
<dbReference type="EMBL" id="CACRTW010000052">
    <property type="protein sequence ID" value="VYU35567.1"/>
    <property type="molecule type" value="Genomic_DNA"/>
</dbReference>
<dbReference type="AlphaFoldDB" id="A0A6N3ED07"/>
<gene>
    <name evidence="1" type="ORF">CALFYP39_02109</name>
</gene>
<proteinExistence type="predicted"/>
<organism evidence="1">
    <name type="scientific">Collinsella aerofaciens</name>
    <dbReference type="NCBI Taxonomy" id="74426"/>
    <lineage>
        <taxon>Bacteria</taxon>
        <taxon>Bacillati</taxon>
        <taxon>Actinomycetota</taxon>
        <taxon>Coriobacteriia</taxon>
        <taxon>Coriobacteriales</taxon>
        <taxon>Coriobacteriaceae</taxon>
        <taxon>Collinsella</taxon>
    </lineage>
</organism>
<sequence>MASEAMAELLRARMIDQSKCEAVISRFRKEAEALTSFDTLQSGGSLSGFYVMSLCIEPDSSLLWSEFTEFEGYSLEVGLGDLISGLPCNSFWHGAVVYDSSEHQTLIEHVIKHDLFAEDQFPEITGWESFDALTLNELIPAIQHLSMIALMFNMFFKNECFAGENEYRVVVSAIHEGGIARPDELSPTDFRVRDGVLSPFIRVPFNAASAIKSITVGPLVSSEIAAQGLRCYLSSKHIDADVKRSSIPLRF</sequence>
<evidence type="ECO:0008006" key="2">
    <source>
        <dbReference type="Google" id="ProtNLM"/>
    </source>
</evidence>
<protein>
    <recommendedName>
        <fullName evidence="2">DUF2971 domain-containing protein</fullName>
    </recommendedName>
</protein>
<reference evidence="1" key="1">
    <citation type="submission" date="2019-11" db="EMBL/GenBank/DDBJ databases">
        <authorList>
            <person name="Feng L."/>
        </authorList>
    </citation>
    <scope>NUCLEOTIDE SEQUENCE</scope>
    <source>
        <strain evidence="1">CaerofaciensLFYP39</strain>
    </source>
</reference>